<evidence type="ECO:0000256" key="1">
    <source>
        <dbReference type="SAM" id="MobiDB-lite"/>
    </source>
</evidence>
<dbReference type="EMBL" id="VSRR010033703">
    <property type="protein sequence ID" value="MPC71874.1"/>
    <property type="molecule type" value="Genomic_DNA"/>
</dbReference>
<gene>
    <name evidence="2" type="ORF">E2C01_066164</name>
</gene>
<dbReference type="AlphaFoldDB" id="A0A5B7HTS5"/>
<comment type="caution">
    <text evidence="2">The sequence shown here is derived from an EMBL/GenBank/DDBJ whole genome shotgun (WGS) entry which is preliminary data.</text>
</comment>
<name>A0A5B7HTS5_PORTR</name>
<evidence type="ECO:0000313" key="3">
    <source>
        <dbReference type="Proteomes" id="UP000324222"/>
    </source>
</evidence>
<keyword evidence="3" id="KW-1185">Reference proteome</keyword>
<feature type="region of interest" description="Disordered" evidence="1">
    <location>
        <begin position="55"/>
        <end position="110"/>
    </location>
</feature>
<feature type="compositionally biased region" description="Basic residues" evidence="1">
    <location>
        <begin position="59"/>
        <end position="81"/>
    </location>
</feature>
<sequence>MRGRVWLAKSFRHPPPPPAVPLPTPASTVRRTRPSAPRPLLAVLWLPDVAASVSQGRAGARRLGHHLRRHELTRSRQRGGRGPRGPDGQSREERGAEQSGARGAGPLTVHTRPSDGCAALLDMLLLLLLLAAALRG</sequence>
<feature type="region of interest" description="Disordered" evidence="1">
    <location>
        <begin position="1"/>
        <end position="34"/>
    </location>
</feature>
<protein>
    <submittedName>
        <fullName evidence="2">Uncharacterized protein</fullName>
    </submittedName>
</protein>
<accession>A0A5B7HTS5</accession>
<organism evidence="2 3">
    <name type="scientific">Portunus trituberculatus</name>
    <name type="common">Swimming crab</name>
    <name type="synonym">Neptunus trituberculatus</name>
    <dbReference type="NCBI Taxonomy" id="210409"/>
    <lineage>
        <taxon>Eukaryota</taxon>
        <taxon>Metazoa</taxon>
        <taxon>Ecdysozoa</taxon>
        <taxon>Arthropoda</taxon>
        <taxon>Crustacea</taxon>
        <taxon>Multicrustacea</taxon>
        <taxon>Malacostraca</taxon>
        <taxon>Eumalacostraca</taxon>
        <taxon>Eucarida</taxon>
        <taxon>Decapoda</taxon>
        <taxon>Pleocyemata</taxon>
        <taxon>Brachyura</taxon>
        <taxon>Eubrachyura</taxon>
        <taxon>Portunoidea</taxon>
        <taxon>Portunidae</taxon>
        <taxon>Portuninae</taxon>
        <taxon>Portunus</taxon>
    </lineage>
</organism>
<reference evidence="2 3" key="1">
    <citation type="submission" date="2019-05" db="EMBL/GenBank/DDBJ databases">
        <title>Another draft genome of Portunus trituberculatus and its Hox gene families provides insights of decapod evolution.</title>
        <authorList>
            <person name="Jeong J.-H."/>
            <person name="Song I."/>
            <person name="Kim S."/>
            <person name="Choi T."/>
            <person name="Kim D."/>
            <person name="Ryu S."/>
            <person name="Kim W."/>
        </authorList>
    </citation>
    <scope>NUCLEOTIDE SEQUENCE [LARGE SCALE GENOMIC DNA]</scope>
    <source>
        <tissue evidence="2">Muscle</tissue>
    </source>
</reference>
<evidence type="ECO:0000313" key="2">
    <source>
        <dbReference type="EMBL" id="MPC71874.1"/>
    </source>
</evidence>
<dbReference type="Proteomes" id="UP000324222">
    <property type="component" value="Unassembled WGS sequence"/>
</dbReference>
<proteinExistence type="predicted"/>
<feature type="compositionally biased region" description="Pro residues" evidence="1">
    <location>
        <begin position="13"/>
        <end position="24"/>
    </location>
</feature>